<comment type="catalytic activity">
    <reaction evidence="7 8">
        <text>D-erythrose 4-phosphate + phosphoenolpyruvate + H2O = 7-phospho-2-dehydro-3-deoxy-D-arabino-heptonate + phosphate</text>
        <dbReference type="Rhea" id="RHEA:14717"/>
        <dbReference type="ChEBI" id="CHEBI:15377"/>
        <dbReference type="ChEBI" id="CHEBI:16897"/>
        <dbReference type="ChEBI" id="CHEBI:43474"/>
        <dbReference type="ChEBI" id="CHEBI:58394"/>
        <dbReference type="ChEBI" id="CHEBI:58702"/>
        <dbReference type="EC" id="2.5.1.54"/>
    </reaction>
</comment>
<name>A0ABU1GSA0_9GAMM</name>
<keyword evidence="11" id="KW-1185">Reference proteome</keyword>
<evidence type="ECO:0000256" key="3">
    <source>
        <dbReference type="ARBA" id="ARBA00007985"/>
    </source>
</evidence>
<accession>A0ABU1GSA0</accession>
<feature type="domain" description="DAHP synthetase I/KDSA" evidence="9">
    <location>
        <begin position="38"/>
        <end position="336"/>
    </location>
</feature>
<keyword evidence="6 8" id="KW-0057">Aromatic amino acid biosynthesis</keyword>
<dbReference type="InterPro" id="IPR006218">
    <property type="entry name" value="DAHP1/KDSA"/>
</dbReference>
<gene>
    <name evidence="10" type="ORF">QC825_02300</name>
</gene>
<evidence type="ECO:0000256" key="7">
    <source>
        <dbReference type="ARBA" id="ARBA00047508"/>
    </source>
</evidence>
<dbReference type="Pfam" id="PF00793">
    <property type="entry name" value="DAHP_synth_1"/>
    <property type="match status" value="1"/>
</dbReference>
<evidence type="ECO:0000256" key="8">
    <source>
        <dbReference type="PIRNR" id="PIRNR001361"/>
    </source>
</evidence>
<dbReference type="InterPro" id="IPR006219">
    <property type="entry name" value="DAHP_synth_1"/>
</dbReference>
<dbReference type="Gene3D" id="3.20.20.70">
    <property type="entry name" value="Aldolase class I"/>
    <property type="match status" value="1"/>
</dbReference>
<evidence type="ECO:0000313" key="10">
    <source>
        <dbReference type="EMBL" id="MDR5894905.1"/>
    </source>
</evidence>
<dbReference type="GO" id="GO:0003849">
    <property type="term" value="F:3-deoxy-7-phosphoheptulonate synthase activity"/>
    <property type="evidence" value="ECO:0007669"/>
    <property type="project" value="UniProtKB-EC"/>
</dbReference>
<dbReference type="SUPFAM" id="SSF51569">
    <property type="entry name" value="Aldolase"/>
    <property type="match status" value="1"/>
</dbReference>
<evidence type="ECO:0000256" key="6">
    <source>
        <dbReference type="ARBA" id="ARBA00023141"/>
    </source>
</evidence>
<reference evidence="10 11" key="1">
    <citation type="submission" date="2023-04" db="EMBL/GenBank/DDBJ databases">
        <title>A long-awaited taxogenomic arrangement of the family Halomonadaceae.</title>
        <authorList>
            <person name="De La Haba R."/>
            <person name="Chuvochina M."/>
            <person name="Wittouck S."/>
            <person name="Arahal D.R."/>
            <person name="Sanchez-Porro C."/>
            <person name="Hugenholtz P."/>
            <person name="Ventosa A."/>
        </authorList>
    </citation>
    <scope>NUCLEOTIDE SEQUENCE [LARGE SCALE GENOMIC DNA]</scope>
    <source>
        <strain evidence="10 11">DSM 22428</strain>
    </source>
</reference>
<organism evidence="10 11">
    <name type="scientific">Larsenimonas suaedae</name>
    <dbReference type="NCBI Taxonomy" id="1851019"/>
    <lineage>
        <taxon>Bacteria</taxon>
        <taxon>Pseudomonadati</taxon>
        <taxon>Pseudomonadota</taxon>
        <taxon>Gammaproteobacteria</taxon>
        <taxon>Oceanospirillales</taxon>
        <taxon>Halomonadaceae</taxon>
        <taxon>Larsenimonas</taxon>
    </lineage>
</organism>
<dbReference type="InterPro" id="IPR013785">
    <property type="entry name" value="Aldolase_TIM"/>
</dbReference>
<dbReference type="NCBIfam" id="NF009395">
    <property type="entry name" value="PRK12755.1"/>
    <property type="match status" value="1"/>
</dbReference>
<dbReference type="EC" id="2.5.1.54" evidence="8"/>
<proteinExistence type="inferred from homology"/>
<keyword evidence="5 8" id="KW-0808">Transferase</keyword>
<evidence type="ECO:0000256" key="4">
    <source>
        <dbReference type="ARBA" id="ARBA00022605"/>
    </source>
</evidence>
<dbReference type="RefSeq" id="WP_251592696.1">
    <property type="nucleotide sequence ID" value="NZ_JAMLJI010000002.1"/>
</dbReference>
<comment type="pathway">
    <text evidence="2 8">Metabolic intermediate biosynthesis; chorismate biosynthesis; chorismate from D-erythrose 4-phosphate and phosphoenolpyruvate: step 1/7.</text>
</comment>
<dbReference type="PIRSF" id="PIRSF001361">
    <property type="entry name" value="DAHP_synthase"/>
    <property type="match status" value="1"/>
</dbReference>
<evidence type="ECO:0000256" key="5">
    <source>
        <dbReference type="ARBA" id="ARBA00022679"/>
    </source>
</evidence>
<evidence type="ECO:0000259" key="9">
    <source>
        <dbReference type="Pfam" id="PF00793"/>
    </source>
</evidence>
<evidence type="ECO:0000256" key="2">
    <source>
        <dbReference type="ARBA" id="ARBA00004688"/>
    </source>
</evidence>
<comment type="caution">
    <text evidence="10">The sequence shown here is derived from an EMBL/GenBank/DDBJ whole genome shotgun (WGS) entry which is preliminary data.</text>
</comment>
<evidence type="ECO:0000256" key="1">
    <source>
        <dbReference type="ARBA" id="ARBA00003726"/>
    </source>
</evidence>
<sequence length="352" mass="37475">MSADTPSALSHTSLPSSRDLKAAMPLSDALQTQIRKQRAAIAEILAGRDDRMLVVVGPCSVHDPVAALDYAQRLASLNQHLSARLLLVMRVYVEKPRTITGWKGLVYDPHLDGSHDMSEGLRQARELMIDIASLGLPVSTELLSPVVTHYLDDILSWAAIGARTTESQVHRELVSGLDFPVGFKNATSGSVQIAADAMQSAAYAHHSFGVDGHGVMSSVLTQGNPHTHLVLRGGDQGPNFDAASVASAQHCLSQSGAPAALMVDCSHANSGKDPARQPDVLAHVVSQRVRGNKALCAVMLESFIEEGKQPITANGLRYGQSVTDGCLGWAHTEQLLRQMATALAASNTELAF</sequence>
<evidence type="ECO:0000313" key="11">
    <source>
        <dbReference type="Proteomes" id="UP001269375"/>
    </source>
</evidence>
<dbReference type="Proteomes" id="UP001269375">
    <property type="component" value="Unassembled WGS sequence"/>
</dbReference>
<keyword evidence="4 8" id="KW-0028">Amino-acid biosynthesis</keyword>
<dbReference type="NCBIfam" id="TIGR00034">
    <property type="entry name" value="aroFGH"/>
    <property type="match status" value="1"/>
</dbReference>
<comment type="function">
    <text evidence="1 8">Stereospecific condensation of phosphoenolpyruvate (PEP) and D-erythrose-4-phosphate (E4P) giving rise to 3-deoxy-D-arabino-heptulosonate-7-phosphate (DAHP).</text>
</comment>
<dbReference type="PANTHER" id="PTHR21225:SF12">
    <property type="entry name" value="PHOSPHO-2-DEHYDRO-3-DEOXYHEPTONATE ALDOLASE, TYROSINE-INHIBITED"/>
    <property type="match status" value="1"/>
</dbReference>
<dbReference type="PANTHER" id="PTHR21225">
    <property type="entry name" value="PHOSPHO-2-DEHYDRO-3-DEOXYHEPTONATE ALDOLASE DAHP SYNTHETASE"/>
    <property type="match status" value="1"/>
</dbReference>
<dbReference type="EMBL" id="JARWAO010000001">
    <property type="protein sequence ID" value="MDR5894905.1"/>
    <property type="molecule type" value="Genomic_DNA"/>
</dbReference>
<protein>
    <recommendedName>
        <fullName evidence="8">Phospho-2-dehydro-3-deoxyheptonate aldolase</fullName>
        <ecNumber evidence="8">2.5.1.54</ecNumber>
    </recommendedName>
</protein>
<comment type="similarity">
    <text evidence="3 8">Belongs to the class-I DAHP synthase family.</text>
</comment>